<evidence type="ECO:0000313" key="1">
    <source>
        <dbReference type="EMBL" id="RCK78088.1"/>
    </source>
</evidence>
<reference evidence="1 2" key="1">
    <citation type="submission" date="2018-05" db="EMBL/GenBank/DDBJ databases">
        <title>A metagenomic window into the 2 km-deep terrestrial subsurface aquifer revealed taxonomically and functionally diverse microbial community comprising novel uncultured bacterial lineages.</title>
        <authorList>
            <person name="Kadnikov V.V."/>
            <person name="Mardanov A.V."/>
            <person name="Beletsky A.V."/>
            <person name="Banks D."/>
            <person name="Pimenov N.V."/>
            <person name="Frank Y.A."/>
            <person name="Karnachuk O.V."/>
            <person name="Ravin N.V."/>
        </authorList>
    </citation>
    <scope>NUCLEOTIDE SEQUENCE [LARGE SCALE GENOMIC DNA]</scope>
    <source>
        <strain evidence="1">BY5</strain>
    </source>
</reference>
<protein>
    <submittedName>
        <fullName evidence="1">Uncharacterized protein</fullName>
    </submittedName>
</protein>
<dbReference type="EMBL" id="QOQW01000028">
    <property type="protein sequence ID" value="RCK78088.1"/>
    <property type="molecule type" value="Genomic_DNA"/>
</dbReference>
<organism evidence="1 2">
    <name type="scientific">Candidatus Ozemobacter sibiricus</name>
    <dbReference type="NCBI Taxonomy" id="2268124"/>
    <lineage>
        <taxon>Bacteria</taxon>
        <taxon>Candidatus Ozemobacteria</taxon>
        <taxon>Candidatus Ozemobacterales</taxon>
        <taxon>Candidatus Ozemobacteraceae</taxon>
        <taxon>Candidatus Ozemobacter</taxon>
    </lineage>
</organism>
<dbReference type="AlphaFoldDB" id="A0A367ZJ70"/>
<gene>
    <name evidence="1" type="ORF">OZSIB_1864</name>
</gene>
<proteinExistence type="predicted"/>
<name>A0A367ZJ70_9BACT</name>
<comment type="caution">
    <text evidence="1">The sequence shown here is derived from an EMBL/GenBank/DDBJ whole genome shotgun (WGS) entry which is preliminary data.</text>
</comment>
<accession>A0A367ZJ70</accession>
<evidence type="ECO:0000313" key="2">
    <source>
        <dbReference type="Proteomes" id="UP000252355"/>
    </source>
</evidence>
<sequence>MLEFLKDLMFPITMDHPFFGQIRYLRSVEWWETERHEEGFSGALSLVIEAGPEGPTEEQVRFYQEVLAWYRRGHPELQPILRDLWSNWSEEGGEEPPADLRSHHHLAGLTIPRQPFPIEEAEWSISVQPTYDDHQFTFQMKGWSSWGHTVDG</sequence>
<dbReference type="Proteomes" id="UP000252355">
    <property type="component" value="Unassembled WGS sequence"/>
</dbReference>